<dbReference type="AlphaFoldDB" id="A0AAD8IPI4"/>
<sequence>MATGAAADGFCRSLYNNGCIPGNDTGIQRRPYHRNCSCALHNTRGYCGHVSQNTKISYPIRRASSESCLTLIEGRSVNSNLIVCMAKKICDVDEALLTCMASDN</sequence>
<protein>
    <submittedName>
        <fullName evidence="1">Zinc finger, SWIM-type</fullName>
    </submittedName>
</protein>
<dbReference type="PANTHER" id="PTHR35121">
    <property type="entry name" value="HOMEODOMAIN PROTEIN 8, PUTATIVE-RELATED"/>
    <property type="match status" value="1"/>
</dbReference>
<name>A0AAD8IPI4_9APIA</name>
<gene>
    <name evidence="1" type="ORF">POM88_017613</name>
</gene>
<dbReference type="Proteomes" id="UP001237642">
    <property type="component" value="Unassembled WGS sequence"/>
</dbReference>
<reference evidence="1" key="2">
    <citation type="submission" date="2023-05" db="EMBL/GenBank/DDBJ databases">
        <authorList>
            <person name="Schelkunov M.I."/>
        </authorList>
    </citation>
    <scope>NUCLEOTIDE SEQUENCE</scope>
    <source>
        <strain evidence="1">Hsosn_3</strain>
        <tissue evidence="1">Leaf</tissue>
    </source>
</reference>
<dbReference type="PANTHER" id="PTHR35121:SF2">
    <property type="entry name" value="SWIM-TYPE DOMAIN-CONTAINING PROTEIN"/>
    <property type="match status" value="1"/>
</dbReference>
<evidence type="ECO:0000313" key="2">
    <source>
        <dbReference type="Proteomes" id="UP001237642"/>
    </source>
</evidence>
<evidence type="ECO:0000313" key="1">
    <source>
        <dbReference type="EMBL" id="KAK1389435.1"/>
    </source>
</evidence>
<organism evidence="1 2">
    <name type="scientific">Heracleum sosnowskyi</name>
    <dbReference type="NCBI Taxonomy" id="360622"/>
    <lineage>
        <taxon>Eukaryota</taxon>
        <taxon>Viridiplantae</taxon>
        <taxon>Streptophyta</taxon>
        <taxon>Embryophyta</taxon>
        <taxon>Tracheophyta</taxon>
        <taxon>Spermatophyta</taxon>
        <taxon>Magnoliopsida</taxon>
        <taxon>eudicotyledons</taxon>
        <taxon>Gunneridae</taxon>
        <taxon>Pentapetalae</taxon>
        <taxon>asterids</taxon>
        <taxon>campanulids</taxon>
        <taxon>Apiales</taxon>
        <taxon>Apiaceae</taxon>
        <taxon>Apioideae</taxon>
        <taxon>apioid superclade</taxon>
        <taxon>Tordylieae</taxon>
        <taxon>Tordyliinae</taxon>
        <taxon>Heracleum</taxon>
    </lineage>
</organism>
<comment type="caution">
    <text evidence="1">The sequence shown here is derived from an EMBL/GenBank/DDBJ whole genome shotgun (WGS) entry which is preliminary data.</text>
</comment>
<proteinExistence type="predicted"/>
<dbReference type="EMBL" id="JAUIZM010000004">
    <property type="protein sequence ID" value="KAK1389435.1"/>
    <property type="molecule type" value="Genomic_DNA"/>
</dbReference>
<reference evidence="1" key="1">
    <citation type="submission" date="2023-02" db="EMBL/GenBank/DDBJ databases">
        <title>Genome of toxic invasive species Heracleum sosnowskyi carries increased number of genes despite the absence of recent whole-genome duplications.</title>
        <authorList>
            <person name="Schelkunov M."/>
            <person name="Shtratnikova V."/>
            <person name="Makarenko M."/>
            <person name="Klepikova A."/>
            <person name="Omelchenko D."/>
            <person name="Novikova G."/>
            <person name="Obukhova E."/>
            <person name="Bogdanov V."/>
            <person name="Penin A."/>
            <person name="Logacheva M."/>
        </authorList>
    </citation>
    <scope>NUCLEOTIDE SEQUENCE</scope>
    <source>
        <strain evidence="1">Hsosn_3</strain>
        <tissue evidence="1">Leaf</tissue>
    </source>
</reference>
<accession>A0AAD8IPI4</accession>
<keyword evidence="2" id="KW-1185">Reference proteome</keyword>